<dbReference type="OrthoDB" id="10260024at2759"/>
<name>A0A812RK90_9DINO</name>
<accession>A0A812RK90</accession>
<comment type="similarity">
    <text evidence="1">Belongs to the UPF0598 family.</text>
</comment>
<evidence type="ECO:0000256" key="1">
    <source>
        <dbReference type="ARBA" id="ARBA00006322"/>
    </source>
</evidence>
<dbReference type="PANTHER" id="PTHR31449">
    <property type="entry name" value="UPF0598 PROTEIN C8ORF82"/>
    <property type="match status" value="1"/>
</dbReference>
<protein>
    <submittedName>
        <fullName evidence="2">Uncharacterized protein</fullName>
    </submittedName>
</protein>
<comment type="caution">
    <text evidence="2">The sequence shown here is derived from an EMBL/GenBank/DDBJ whole genome shotgun (WGS) entry which is preliminary data.</text>
</comment>
<dbReference type="EMBL" id="CAJNDS010002344">
    <property type="protein sequence ID" value="CAE7442613.1"/>
    <property type="molecule type" value="Genomic_DNA"/>
</dbReference>
<dbReference type="AlphaFoldDB" id="A0A812RK90"/>
<dbReference type="Pfam" id="PF14956">
    <property type="entry name" value="DUF4505"/>
    <property type="match status" value="1"/>
</dbReference>
<organism evidence="2 3">
    <name type="scientific">Symbiodinium natans</name>
    <dbReference type="NCBI Taxonomy" id="878477"/>
    <lineage>
        <taxon>Eukaryota</taxon>
        <taxon>Sar</taxon>
        <taxon>Alveolata</taxon>
        <taxon>Dinophyceae</taxon>
        <taxon>Suessiales</taxon>
        <taxon>Symbiodiniaceae</taxon>
        <taxon>Symbiodinium</taxon>
    </lineage>
</organism>
<evidence type="ECO:0000313" key="2">
    <source>
        <dbReference type="EMBL" id="CAE7442613.1"/>
    </source>
</evidence>
<keyword evidence="3" id="KW-1185">Reference proteome</keyword>
<sequence length="227" mass="26230">MALGTRAFLGRPGLRRLLSETHWPDGTPKRFRGKDAWKNWINWDAPFQGLSDELNRQRRFFWEVDEKGALWRLEIDQPGQRFGQMRHAKVVDDFFAHLQQNRTGHFEDEFPFVSLKTHESYYVRWAVARRRLRREAPVVFNDLQEDQLVHLVAGSGLVPSLTTPFEASALRLSSDGRLLHPVTTLRRVEESAGGSVTRVRESYLASLDVVTSQRLLDCCEEAPDLRS</sequence>
<gene>
    <name evidence="2" type="ORF">SNAT2548_LOCUS24068</name>
</gene>
<dbReference type="InterPro" id="IPR028108">
    <property type="entry name" value="DUF4505"/>
</dbReference>
<dbReference type="PANTHER" id="PTHR31449:SF3">
    <property type="entry name" value="UPF0598 PROTEIN C8ORF82"/>
    <property type="match status" value="1"/>
</dbReference>
<reference evidence="2" key="1">
    <citation type="submission" date="2021-02" db="EMBL/GenBank/DDBJ databases">
        <authorList>
            <person name="Dougan E. K."/>
            <person name="Rhodes N."/>
            <person name="Thang M."/>
            <person name="Chan C."/>
        </authorList>
    </citation>
    <scope>NUCLEOTIDE SEQUENCE</scope>
</reference>
<proteinExistence type="inferred from homology"/>
<evidence type="ECO:0000313" key="3">
    <source>
        <dbReference type="Proteomes" id="UP000604046"/>
    </source>
</evidence>
<dbReference type="Proteomes" id="UP000604046">
    <property type="component" value="Unassembled WGS sequence"/>
</dbReference>